<dbReference type="GO" id="GO:0051015">
    <property type="term" value="F:actin filament binding"/>
    <property type="evidence" value="ECO:0007669"/>
    <property type="project" value="InterPro"/>
</dbReference>
<dbReference type="Pfam" id="PF00630">
    <property type="entry name" value="Filamin"/>
    <property type="match status" value="1"/>
</dbReference>
<reference evidence="4" key="1">
    <citation type="submission" date="2016-02" db="EMBL/GenBank/DDBJ databases">
        <title>WGS assembly of Manihot esculenta.</title>
        <authorList>
            <person name="Bredeson J.V."/>
            <person name="Prochnik S.E."/>
            <person name="Lyons J.B."/>
            <person name="Schmutz J."/>
            <person name="Grimwood J."/>
            <person name="Vrebalov J."/>
            <person name="Bart R.S."/>
            <person name="Amuge T."/>
            <person name="Ferguson M.E."/>
            <person name="Green R."/>
            <person name="Putnam N."/>
            <person name="Stites J."/>
            <person name="Rounsley S."/>
            <person name="Rokhsar D.S."/>
        </authorList>
    </citation>
    <scope>NUCLEOTIDE SEQUENCE [LARGE SCALE GENOMIC DNA]</scope>
    <source>
        <tissue evidence="4">Leaf</tissue>
    </source>
</reference>
<accession>A0A251L0W3</accession>
<sequence>MGFLNEFEAGERATIFIVPRDAFGNDVSSTGEELNSYNFTVCVLYANGSLANVPNITHVGWNELGIISIEFIAEKAGDLLLHVKGGKQTLNGSPLPLKVNPGPLDISNCLPKWKFETNAWQIFSKMEIFIHQQDQYGNLVSGPYEFDADIVERETNLTIPVADLHFEDVVPGIKLFSFSLLEPGNFLLTISDLEHNRSIANMPFAYTVFIGYCDGSASIVNGSGLHDSIAGEISQFSVYLFDIFQYPAFIELGSIKVQIVRENDSYYVQPSISIVEKSDILSFFSLIQSAGHFEVAASVFHVIYTAEKSGIYEIYVFCGNILLSGVQSFRKEVKAGKVDVSLSKIVKFSLKVPKLMENEIWVQLMDSFSNHVLSQQSLLKLEIASVNTSGFSTEMFVDNNDGSYTCQYMAKDVGTYEMCVSFDGVHLMPCPFGVNVYGGKL</sequence>
<dbReference type="PANTHER" id="PTHR38537">
    <property type="entry name" value="JITTERBUG, ISOFORM N"/>
    <property type="match status" value="1"/>
</dbReference>
<keyword evidence="1" id="KW-0677">Repeat</keyword>
<evidence type="ECO:0000259" key="3">
    <source>
        <dbReference type="Pfam" id="PF23616"/>
    </source>
</evidence>
<dbReference type="Gene3D" id="2.60.40.10">
    <property type="entry name" value="Immunoglobulins"/>
    <property type="match status" value="3"/>
</dbReference>
<dbReference type="InterPro" id="IPR001298">
    <property type="entry name" value="Filamin/ABP280_rpt"/>
</dbReference>
<dbReference type="SUPFAM" id="SSF81296">
    <property type="entry name" value="E set domains"/>
    <property type="match status" value="3"/>
</dbReference>
<dbReference type="InterPro" id="IPR056434">
    <property type="entry name" value="Ig_GEX2_N"/>
</dbReference>
<dbReference type="InterPro" id="IPR017868">
    <property type="entry name" value="Filamin/ABP280_repeat-like"/>
</dbReference>
<dbReference type="InterPro" id="IPR014756">
    <property type="entry name" value="Ig_E-set"/>
</dbReference>
<dbReference type="InterPro" id="IPR044801">
    <property type="entry name" value="Filamin"/>
</dbReference>
<gene>
    <name evidence="4" type="ORF">MANES_04G046500</name>
</gene>
<dbReference type="AlphaFoldDB" id="A0A251L0W3"/>
<evidence type="ECO:0000256" key="1">
    <source>
        <dbReference type="ARBA" id="ARBA00022737"/>
    </source>
</evidence>
<feature type="repeat" description="Filamin" evidence="2">
    <location>
        <begin position="398"/>
        <end position="436"/>
    </location>
</feature>
<dbReference type="InterPro" id="IPR013783">
    <property type="entry name" value="Ig-like_fold"/>
</dbReference>
<name>A0A251L0W3_MANES</name>
<feature type="domain" description="GEX2 N-terminal Ig-like" evidence="3">
    <location>
        <begin position="2"/>
        <end position="99"/>
    </location>
</feature>
<dbReference type="PROSITE" id="PS50194">
    <property type="entry name" value="FILAMIN_REPEAT"/>
    <property type="match status" value="1"/>
</dbReference>
<dbReference type="SMART" id="SM00557">
    <property type="entry name" value="IG_FLMN"/>
    <property type="match status" value="1"/>
</dbReference>
<evidence type="ECO:0000313" key="4">
    <source>
        <dbReference type="EMBL" id="OAY51963.1"/>
    </source>
</evidence>
<dbReference type="Pfam" id="PF23616">
    <property type="entry name" value="Ig_GEX2_N"/>
    <property type="match status" value="1"/>
</dbReference>
<dbReference type="EMBL" id="CM004390">
    <property type="protein sequence ID" value="OAY51963.1"/>
    <property type="molecule type" value="Genomic_DNA"/>
</dbReference>
<dbReference type="GO" id="GO:0030036">
    <property type="term" value="P:actin cytoskeleton organization"/>
    <property type="evidence" value="ECO:0007669"/>
    <property type="project" value="InterPro"/>
</dbReference>
<organism evidence="4">
    <name type="scientific">Manihot esculenta</name>
    <name type="common">Cassava</name>
    <name type="synonym">Jatropha manihot</name>
    <dbReference type="NCBI Taxonomy" id="3983"/>
    <lineage>
        <taxon>Eukaryota</taxon>
        <taxon>Viridiplantae</taxon>
        <taxon>Streptophyta</taxon>
        <taxon>Embryophyta</taxon>
        <taxon>Tracheophyta</taxon>
        <taxon>Spermatophyta</taxon>
        <taxon>Magnoliopsida</taxon>
        <taxon>eudicotyledons</taxon>
        <taxon>Gunneridae</taxon>
        <taxon>Pentapetalae</taxon>
        <taxon>rosids</taxon>
        <taxon>fabids</taxon>
        <taxon>Malpighiales</taxon>
        <taxon>Euphorbiaceae</taxon>
        <taxon>Crotonoideae</taxon>
        <taxon>Manihoteae</taxon>
        <taxon>Manihot</taxon>
    </lineage>
</organism>
<evidence type="ECO:0000256" key="2">
    <source>
        <dbReference type="PROSITE-ProRule" id="PRU00087"/>
    </source>
</evidence>
<proteinExistence type="predicted"/>
<dbReference type="PANTHER" id="PTHR38537:SF8">
    <property type="entry name" value="FILAMIN-A"/>
    <property type="match status" value="1"/>
</dbReference>
<protein>
    <recommendedName>
        <fullName evidence="3">GEX2 N-terminal Ig-like domain-containing protein</fullName>
    </recommendedName>
</protein>
<dbReference type="STRING" id="3983.A0A251L0W3"/>
<dbReference type="EMBL" id="CM004390">
    <property type="protein sequence ID" value="OAY51962.1"/>
    <property type="molecule type" value="Genomic_DNA"/>
</dbReference>
<dbReference type="FunFam" id="2.60.40.10:FF:002225">
    <property type="entry name" value="Gamete expressed 2"/>
    <property type="match status" value="1"/>
</dbReference>